<dbReference type="eggNOG" id="COG1802">
    <property type="taxonomic scope" value="Bacteria"/>
</dbReference>
<dbReference type="PANTHER" id="PTHR43537:SF49">
    <property type="entry name" value="TRANSCRIPTIONAL REGULATORY PROTEIN"/>
    <property type="match status" value="1"/>
</dbReference>
<evidence type="ECO:0000256" key="3">
    <source>
        <dbReference type="ARBA" id="ARBA00023163"/>
    </source>
</evidence>
<dbReference type="GO" id="GO:0003700">
    <property type="term" value="F:DNA-binding transcription factor activity"/>
    <property type="evidence" value="ECO:0007669"/>
    <property type="project" value="InterPro"/>
</dbReference>
<dbReference type="Gene3D" id="1.10.10.10">
    <property type="entry name" value="Winged helix-like DNA-binding domain superfamily/Winged helix DNA-binding domain"/>
    <property type="match status" value="1"/>
</dbReference>
<gene>
    <name evidence="5" type="ORF">ATO10_06801</name>
</gene>
<dbReference type="Pfam" id="PF07729">
    <property type="entry name" value="FCD"/>
    <property type="match status" value="1"/>
</dbReference>
<name>A0A058ZP85_9RHOB</name>
<dbReference type="STRING" id="1461693.ATO10_06801"/>
<dbReference type="SUPFAM" id="SSF48008">
    <property type="entry name" value="GntR ligand-binding domain-like"/>
    <property type="match status" value="1"/>
</dbReference>
<reference evidence="5 6" key="1">
    <citation type="submission" date="2013-04" db="EMBL/GenBank/DDBJ databases">
        <title>Shimia sp. 22II-S11-Z10 Genome Sequencing.</title>
        <authorList>
            <person name="Lai Q."/>
            <person name="Li G."/>
            <person name="Shao Z."/>
        </authorList>
    </citation>
    <scope>NUCLEOTIDE SEQUENCE [LARGE SCALE GENOMIC DNA]</scope>
    <source>
        <strain evidence="6">22II-S11-Z10</strain>
    </source>
</reference>
<sequence length="199" mass="22619">MTQTISDRIYEALSRRIVTGELAAGEKLRQDHIAQEFDTSHVPVREALLMLVAHGLANSQPRRGVRVAEFDPSEHREIVEMRVALEVIALQNAGPRLSPDVLRRAEAARVACDAAQDINTWEVENRAFHRTILEPCKMPRLMAAIDDLHIAAARQLFAHWSNDWEQRTDHDHRAILSALKRGDTGTACDILRRHLRRMS</sequence>
<protein>
    <submittedName>
        <fullName evidence="5">GntR family HTH-type transcriptional regulator</fullName>
    </submittedName>
</protein>
<comment type="caution">
    <text evidence="5">The sequence shown here is derived from an EMBL/GenBank/DDBJ whole genome shotgun (WGS) entry which is preliminary data.</text>
</comment>
<evidence type="ECO:0000313" key="5">
    <source>
        <dbReference type="EMBL" id="KCV82631.1"/>
    </source>
</evidence>
<keyword evidence="3" id="KW-0804">Transcription</keyword>
<proteinExistence type="predicted"/>
<organism evidence="5 6">
    <name type="scientific">Actibacterium atlanticum</name>
    <dbReference type="NCBI Taxonomy" id="1461693"/>
    <lineage>
        <taxon>Bacteria</taxon>
        <taxon>Pseudomonadati</taxon>
        <taxon>Pseudomonadota</taxon>
        <taxon>Alphaproteobacteria</taxon>
        <taxon>Rhodobacterales</taxon>
        <taxon>Roseobacteraceae</taxon>
        <taxon>Actibacterium</taxon>
    </lineage>
</organism>
<dbReference type="InterPro" id="IPR008920">
    <property type="entry name" value="TF_FadR/GntR_C"/>
</dbReference>
<keyword evidence="6" id="KW-1185">Reference proteome</keyword>
<evidence type="ECO:0000256" key="2">
    <source>
        <dbReference type="ARBA" id="ARBA00023125"/>
    </source>
</evidence>
<dbReference type="Gene3D" id="1.20.120.530">
    <property type="entry name" value="GntR ligand-binding domain-like"/>
    <property type="match status" value="1"/>
</dbReference>
<dbReference type="InterPro" id="IPR036390">
    <property type="entry name" value="WH_DNA-bd_sf"/>
</dbReference>
<dbReference type="RefSeq" id="WP_035249697.1">
    <property type="nucleotide sequence ID" value="NZ_AQQY01000003.1"/>
</dbReference>
<dbReference type="InterPro" id="IPR036388">
    <property type="entry name" value="WH-like_DNA-bd_sf"/>
</dbReference>
<keyword evidence="2" id="KW-0238">DNA-binding</keyword>
<dbReference type="SMART" id="SM00345">
    <property type="entry name" value="HTH_GNTR"/>
    <property type="match status" value="1"/>
</dbReference>
<dbReference type="SMART" id="SM00895">
    <property type="entry name" value="FCD"/>
    <property type="match status" value="1"/>
</dbReference>
<dbReference type="PATRIC" id="fig|1461693.3.peg.1383"/>
<accession>A0A058ZP85</accession>
<evidence type="ECO:0000256" key="1">
    <source>
        <dbReference type="ARBA" id="ARBA00023015"/>
    </source>
</evidence>
<dbReference type="Proteomes" id="UP000024836">
    <property type="component" value="Unassembled WGS sequence"/>
</dbReference>
<dbReference type="EMBL" id="AQQY01000003">
    <property type="protein sequence ID" value="KCV82631.1"/>
    <property type="molecule type" value="Genomic_DNA"/>
</dbReference>
<dbReference type="PROSITE" id="PS50949">
    <property type="entry name" value="HTH_GNTR"/>
    <property type="match status" value="1"/>
</dbReference>
<evidence type="ECO:0000313" key="6">
    <source>
        <dbReference type="Proteomes" id="UP000024836"/>
    </source>
</evidence>
<dbReference type="GO" id="GO:0003677">
    <property type="term" value="F:DNA binding"/>
    <property type="evidence" value="ECO:0007669"/>
    <property type="project" value="UniProtKB-KW"/>
</dbReference>
<dbReference type="Pfam" id="PF00392">
    <property type="entry name" value="GntR"/>
    <property type="match status" value="1"/>
</dbReference>
<keyword evidence="1" id="KW-0805">Transcription regulation</keyword>
<dbReference type="CDD" id="cd07377">
    <property type="entry name" value="WHTH_GntR"/>
    <property type="match status" value="1"/>
</dbReference>
<dbReference type="PANTHER" id="PTHR43537">
    <property type="entry name" value="TRANSCRIPTIONAL REGULATOR, GNTR FAMILY"/>
    <property type="match status" value="1"/>
</dbReference>
<dbReference type="InterPro" id="IPR011711">
    <property type="entry name" value="GntR_C"/>
</dbReference>
<evidence type="ECO:0000259" key="4">
    <source>
        <dbReference type="PROSITE" id="PS50949"/>
    </source>
</evidence>
<dbReference type="InterPro" id="IPR000524">
    <property type="entry name" value="Tscrpt_reg_HTH_GntR"/>
</dbReference>
<dbReference type="OrthoDB" id="9788098at2"/>
<feature type="domain" description="HTH gntR-type" evidence="4">
    <location>
        <begin position="3"/>
        <end position="70"/>
    </location>
</feature>
<dbReference type="SUPFAM" id="SSF46785">
    <property type="entry name" value="Winged helix' DNA-binding domain"/>
    <property type="match status" value="1"/>
</dbReference>
<dbReference type="AlphaFoldDB" id="A0A058ZP85"/>